<dbReference type="GO" id="GO:0006508">
    <property type="term" value="P:proteolysis"/>
    <property type="evidence" value="ECO:0007669"/>
    <property type="project" value="InterPro"/>
</dbReference>
<proteinExistence type="predicted"/>
<dbReference type="AlphaFoldDB" id="A0A1F5YIH9"/>
<evidence type="ECO:0008006" key="3">
    <source>
        <dbReference type="Google" id="ProtNLM"/>
    </source>
</evidence>
<reference evidence="1 2" key="1">
    <citation type="journal article" date="2016" name="Nat. Commun.">
        <title>Thousands of microbial genomes shed light on interconnected biogeochemical processes in an aquifer system.</title>
        <authorList>
            <person name="Anantharaman K."/>
            <person name="Brown C.T."/>
            <person name="Hug L.A."/>
            <person name="Sharon I."/>
            <person name="Castelle C.J."/>
            <person name="Probst A.J."/>
            <person name="Thomas B.C."/>
            <person name="Singh A."/>
            <person name="Wilkins M.J."/>
            <person name="Karaoz U."/>
            <person name="Brodie E.L."/>
            <person name="Williams K.H."/>
            <person name="Hubbard S.S."/>
            <person name="Banfield J.F."/>
        </authorList>
    </citation>
    <scope>NUCLEOTIDE SEQUENCE [LARGE SCALE GENOMIC DNA]</scope>
</reference>
<dbReference type="Proteomes" id="UP000178230">
    <property type="component" value="Unassembled WGS sequence"/>
</dbReference>
<dbReference type="SUPFAM" id="SSF53187">
    <property type="entry name" value="Zn-dependent exopeptidases"/>
    <property type="match status" value="1"/>
</dbReference>
<organism evidence="1 2">
    <name type="scientific">Candidatus Gottesmanbacteria bacterium RBG_13_37_7</name>
    <dbReference type="NCBI Taxonomy" id="1798369"/>
    <lineage>
        <taxon>Bacteria</taxon>
        <taxon>Candidatus Gottesmaniibacteriota</taxon>
    </lineage>
</organism>
<protein>
    <recommendedName>
        <fullName evidence="3">Peptidase M20 dimerisation domain-containing protein</fullName>
    </recommendedName>
</protein>
<dbReference type="GO" id="GO:0070573">
    <property type="term" value="F:metallodipeptidase activity"/>
    <property type="evidence" value="ECO:0007669"/>
    <property type="project" value="TreeGrafter"/>
</dbReference>
<evidence type="ECO:0000313" key="1">
    <source>
        <dbReference type="EMBL" id="OGF99862.1"/>
    </source>
</evidence>
<dbReference type="PRINTS" id="PR00934">
    <property type="entry name" value="XHISDIPTASE"/>
</dbReference>
<name>A0A1F5YIH9_9BACT</name>
<accession>A0A1F5YIH9</accession>
<gene>
    <name evidence="1" type="ORF">A2Y99_01715</name>
</gene>
<dbReference type="InterPro" id="IPR001160">
    <property type="entry name" value="Peptidase_M20C"/>
</dbReference>
<dbReference type="EMBL" id="MFIY01000036">
    <property type="protein sequence ID" value="OGF99862.1"/>
    <property type="molecule type" value="Genomic_DNA"/>
</dbReference>
<dbReference type="PANTHER" id="PTHR43501:SF1">
    <property type="entry name" value="CYTOSOL NON-SPECIFIC DIPEPTIDASE"/>
    <property type="match status" value="1"/>
</dbReference>
<comment type="caution">
    <text evidence="1">The sequence shown here is derived from an EMBL/GenBank/DDBJ whole genome shotgun (WGS) entry which is preliminary data.</text>
</comment>
<sequence>MMTRSADLEALEELRQRIAGIASGKEATFSQSEIIKGYTARPNSPLLQLAADVYKELFKKELVFKSYHAGAEMGVFGDRSPDLDIASFGPTLPNAHDTTERVRISSLYRCNKFLWTTGKRVADIYPRHSPN</sequence>
<dbReference type="PANTHER" id="PTHR43501">
    <property type="entry name" value="CYTOSOL NON-SPECIFIC DIPEPTIDASE"/>
    <property type="match status" value="1"/>
</dbReference>
<evidence type="ECO:0000313" key="2">
    <source>
        <dbReference type="Proteomes" id="UP000178230"/>
    </source>
</evidence>
<dbReference type="Gene3D" id="3.40.630.10">
    <property type="entry name" value="Zn peptidases"/>
    <property type="match status" value="1"/>
</dbReference>
<dbReference type="GO" id="GO:0005829">
    <property type="term" value="C:cytosol"/>
    <property type="evidence" value="ECO:0007669"/>
    <property type="project" value="TreeGrafter"/>
</dbReference>